<accession>A0A8D8X3J6</accession>
<organism evidence="1">
    <name type="scientific">Cacopsylla melanoneura</name>
    <dbReference type="NCBI Taxonomy" id="428564"/>
    <lineage>
        <taxon>Eukaryota</taxon>
        <taxon>Metazoa</taxon>
        <taxon>Ecdysozoa</taxon>
        <taxon>Arthropoda</taxon>
        <taxon>Hexapoda</taxon>
        <taxon>Insecta</taxon>
        <taxon>Pterygota</taxon>
        <taxon>Neoptera</taxon>
        <taxon>Paraneoptera</taxon>
        <taxon>Hemiptera</taxon>
        <taxon>Sternorrhyncha</taxon>
        <taxon>Psylloidea</taxon>
        <taxon>Psyllidae</taxon>
        <taxon>Psyllinae</taxon>
        <taxon>Cacopsylla</taxon>
    </lineage>
</organism>
<protein>
    <submittedName>
        <fullName evidence="1">Uncharacterized protein</fullName>
    </submittedName>
</protein>
<proteinExistence type="predicted"/>
<sequence>MLIDNNVINNHYYNYYYYCNIDFFNINNHAVRYTHQSHTPDTHTSLHSTCNQATSHLHSVNMTSTYIIDIQGFRGNNKEFILKSLAYSKLNDGNYVQQIIFKPPYDIQQLISKRRHEAHYASNNLHLIQWDDGFIKYSDMEETVQSLFTHVREIYVKGLEKATFLNNILKRNICMDMDILHCPNLKTLKLYHPDQLQGPVACKQVSLLRQWFKDLLSKSSSLTNQSVNSLNEYGLDFLTPFEIFFLPIPCILQSCSSEILTRNIRKLPPKIRNNAFVSNLFDKNSHF</sequence>
<name>A0A8D8X3J6_9HEMI</name>
<dbReference type="AlphaFoldDB" id="A0A8D8X3J6"/>
<reference evidence="1" key="1">
    <citation type="submission" date="2021-05" db="EMBL/GenBank/DDBJ databases">
        <authorList>
            <person name="Alioto T."/>
            <person name="Alioto T."/>
            <person name="Gomez Garrido J."/>
        </authorList>
    </citation>
    <scope>NUCLEOTIDE SEQUENCE</scope>
</reference>
<dbReference type="EMBL" id="HBUF01252638">
    <property type="protein sequence ID" value="CAG6680554.1"/>
    <property type="molecule type" value="Transcribed_RNA"/>
</dbReference>
<evidence type="ECO:0000313" key="1">
    <source>
        <dbReference type="EMBL" id="CAG6680554.1"/>
    </source>
</evidence>